<evidence type="ECO:0000259" key="4">
    <source>
        <dbReference type="PROSITE" id="PS51118"/>
    </source>
</evidence>
<evidence type="ECO:0000256" key="2">
    <source>
        <dbReference type="ARBA" id="ARBA00023125"/>
    </source>
</evidence>
<dbReference type="EMBL" id="CP026995">
    <property type="protein sequence ID" value="QLH07456.1"/>
    <property type="molecule type" value="Genomic_DNA"/>
</dbReference>
<gene>
    <name evidence="5" type="ORF">C5F50_10535</name>
</gene>
<dbReference type="InterPro" id="IPR002577">
    <property type="entry name" value="HTH_HxlR"/>
</dbReference>
<dbReference type="GO" id="GO:0003677">
    <property type="term" value="F:DNA binding"/>
    <property type="evidence" value="ECO:0007669"/>
    <property type="project" value="UniProtKB-KW"/>
</dbReference>
<keyword evidence="3" id="KW-0804">Transcription</keyword>
<evidence type="ECO:0000256" key="3">
    <source>
        <dbReference type="ARBA" id="ARBA00023163"/>
    </source>
</evidence>
<keyword evidence="1" id="KW-0805">Transcription regulation</keyword>
<dbReference type="Proteomes" id="UP000509478">
    <property type="component" value="Chromosome"/>
</dbReference>
<evidence type="ECO:0000256" key="1">
    <source>
        <dbReference type="ARBA" id="ARBA00023015"/>
    </source>
</evidence>
<organism evidence="5 6">
    <name type="scientific">Nitrosopumilus ureiphilus</name>
    <dbReference type="NCBI Taxonomy" id="1470067"/>
    <lineage>
        <taxon>Archaea</taxon>
        <taxon>Nitrososphaerota</taxon>
        <taxon>Nitrososphaeria</taxon>
        <taxon>Nitrosopumilales</taxon>
        <taxon>Nitrosopumilaceae</taxon>
        <taxon>Nitrosopumilus</taxon>
    </lineage>
</organism>
<dbReference type="PROSITE" id="PS51118">
    <property type="entry name" value="HTH_HXLR"/>
    <property type="match status" value="1"/>
</dbReference>
<dbReference type="Gene3D" id="1.10.10.10">
    <property type="entry name" value="Winged helix-like DNA-binding domain superfamily/Winged helix DNA-binding domain"/>
    <property type="match status" value="1"/>
</dbReference>
<sequence length="114" mass="13638">MNERKRIDKNMENLFFRTDGIRKIICKKWSLEIINIIDKRKQLRYKDIASMFEGISPTALSSVLKELEMEKIIKKEKFNEIPPRTEYSLLQRGEDLLHAITPLKKWIMVDKRTT</sequence>
<dbReference type="KEGG" id="nue:C5F50_10535"/>
<evidence type="ECO:0000313" key="6">
    <source>
        <dbReference type="Proteomes" id="UP000509478"/>
    </source>
</evidence>
<dbReference type="InterPro" id="IPR036390">
    <property type="entry name" value="WH_DNA-bd_sf"/>
</dbReference>
<keyword evidence="6" id="KW-1185">Reference proteome</keyword>
<evidence type="ECO:0000313" key="5">
    <source>
        <dbReference type="EMBL" id="QLH07456.1"/>
    </source>
</evidence>
<dbReference type="PANTHER" id="PTHR33204:SF18">
    <property type="entry name" value="TRANSCRIPTIONAL REGULATORY PROTEIN"/>
    <property type="match status" value="1"/>
</dbReference>
<keyword evidence="2" id="KW-0238">DNA-binding</keyword>
<feature type="domain" description="HTH hxlR-type" evidence="4">
    <location>
        <begin position="16"/>
        <end position="114"/>
    </location>
</feature>
<dbReference type="RefSeq" id="WP_179371337.1">
    <property type="nucleotide sequence ID" value="NZ_CP026995.1"/>
</dbReference>
<dbReference type="Pfam" id="PF01638">
    <property type="entry name" value="HxlR"/>
    <property type="match status" value="1"/>
</dbReference>
<dbReference type="InterPro" id="IPR036388">
    <property type="entry name" value="WH-like_DNA-bd_sf"/>
</dbReference>
<accession>A0A7D5R2F9</accession>
<reference evidence="5 6" key="1">
    <citation type="submission" date="2018-02" db="EMBL/GenBank/DDBJ databases">
        <title>Complete genome of Nitrosopumilus ureaphilus PS0.</title>
        <authorList>
            <person name="Qin W."/>
            <person name="Zheng Y."/>
            <person name="Stahl D.A."/>
        </authorList>
    </citation>
    <scope>NUCLEOTIDE SEQUENCE [LARGE SCALE GENOMIC DNA]</scope>
    <source>
        <strain evidence="5 6">PS0</strain>
    </source>
</reference>
<dbReference type="SUPFAM" id="SSF46785">
    <property type="entry name" value="Winged helix' DNA-binding domain"/>
    <property type="match status" value="1"/>
</dbReference>
<dbReference type="AlphaFoldDB" id="A0A7D5R2F9"/>
<protein>
    <submittedName>
        <fullName evidence="5">Transcriptional regulator</fullName>
    </submittedName>
</protein>
<name>A0A7D5R2F9_9ARCH</name>
<proteinExistence type="predicted"/>
<dbReference type="PANTHER" id="PTHR33204">
    <property type="entry name" value="TRANSCRIPTIONAL REGULATOR, MARR FAMILY"/>
    <property type="match status" value="1"/>
</dbReference>
<dbReference type="GeneID" id="56068554"/>